<organism evidence="1 2">
    <name type="scientific">Extremus antarcticus</name>
    <dbReference type="NCBI Taxonomy" id="702011"/>
    <lineage>
        <taxon>Eukaryota</taxon>
        <taxon>Fungi</taxon>
        <taxon>Dikarya</taxon>
        <taxon>Ascomycota</taxon>
        <taxon>Pezizomycotina</taxon>
        <taxon>Dothideomycetes</taxon>
        <taxon>Dothideomycetidae</taxon>
        <taxon>Mycosphaerellales</taxon>
        <taxon>Extremaceae</taxon>
        <taxon>Extremus</taxon>
    </lineage>
</organism>
<reference evidence="1" key="1">
    <citation type="submission" date="2023-04" db="EMBL/GenBank/DDBJ databases">
        <title>Black Yeasts Isolated from many extreme environments.</title>
        <authorList>
            <person name="Coleine C."/>
            <person name="Stajich J.E."/>
            <person name="Selbmann L."/>
        </authorList>
    </citation>
    <scope>NUCLEOTIDE SEQUENCE</scope>
    <source>
        <strain evidence="1">CCFEE 5312</strain>
    </source>
</reference>
<dbReference type="InterPro" id="IPR011008">
    <property type="entry name" value="Dimeric_a/b-barrel"/>
</dbReference>
<evidence type="ECO:0008006" key="3">
    <source>
        <dbReference type="Google" id="ProtNLM"/>
    </source>
</evidence>
<protein>
    <recommendedName>
        <fullName evidence="3">ABM domain-containing protein</fullName>
    </recommendedName>
</protein>
<dbReference type="Proteomes" id="UP001271007">
    <property type="component" value="Unassembled WGS sequence"/>
</dbReference>
<gene>
    <name evidence="1" type="ORF">LTR09_002097</name>
</gene>
<dbReference type="EMBL" id="JAWDJX010000004">
    <property type="protein sequence ID" value="KAK3057059.1"/>
    <property type="molecule type" value="Genomic_DNA"/>
</dbReference>
<evidence type="ECO:0000313" key="2">
    <source>
        <dbReference type="Proteomes" id="UP001271007"/>
    </source>
</evidence>
<sequence>MAASILDLDRFSLQLTVWFKPSDLPKFWSAFKPIFDVVAAEPELLYFEVFEDPAEPGKISWIENWDMPPQKFLTEFMPSRMEHYKPYMEATEPLFVKPRQFTVMKRVGAPYVVQKDGNVK</sequence>
<keyword evidence="2" id="KW-1185">Reference proteome</keyword>
<dbReference type="Gene3D" id="3.30.70.100">
    <property type="match status" value="1"/>
</dbReference>
<evidence type="ECO:0000313" key="1">
    <source>
        <dbReference type="EMBL" id="KAK3057059.1"/>
    </source>
</evidence>
<name>A0AAJ0LVH4_9PEZI</name>
<proteinExistence type="predicted"/>
<comment type="caution">
    <text evidence="1">The sequence shown here is derived from an EMBL/GenBank/DDBJ whole genome shotgun (WGS) entry which is preliminary data.</text>
</comment>
<accession>A0AAJ0LVH4</accession>
<dbReference type="SUPFAM" id="SSF54909">
    <property type="entry name" value="Dimeric alpha+beta barrel"/>
    <property type="match status" value="1"/>
</dbReference>
<dbReference type="AlphaFoldDB" id="A0AAJ0LVH4"/>